<gene>
    <name evidence="1" type="ORF">HJG60_011364</name>
</gene>
<dbReference type="AlphaFoldDB" id="A0A834E5E8"/>
<name>A0A834E5E8_9CHIR</name>
<organism evidence="1 2">
    <name type="scientific">Phyllostomus discolor</name>
    <name type="common">pale spear-nosed bat</name>
    <dbReference type="NCBI Taxonomy" id="89673"/>
    <lineage>
        <taxon>Eukaryota</taxon>
        <taxon>Metazoa</taxon>
        <taxon>Chordata</taxon>
        <taxon>Craniata</taxon>
        <taxon>Vertebrata</taxon>
        <taxon>Euteleostomi</taxon>
        <taxon>Mammalia</taxon>
        <taxon>Eutheria</taxon>
        <taxon>Laurasiatheria</taxon>
        <taxon>Chiroptera</taxon>
        <taxon>Yangochiroptera</taxon>
        <taxon>Phyllostomidae</taxon>
        <taxon>Phyllostominae</taxon>
        <taxon>Phyllostomus</taxon>
    </lineage>
</organism>
<evidence type="ECO:0000313" key="1">
    <source>
        <dbReference type="EMBL" id="KAF6104434.1"/>
    </source>
</evidence>
<dbReference type="EMBL" id="JABVXQ010000006">
    <property type="protein sequence ID" value="KAF6104434.1"/>
    <property type="molecule type" value="Genomic_DNA"/>
</dbReference>
<protein>
    <submittedName>
        <fullName evidence="1">Uncharacterized protein</fullName>
    </submittedName>
</protein>
<reference evidence="1 2" key="1">
    <citation type="journal article" date="2020" name="Nature">
        <title>Six reference-quality genomes reveal evolution of bat adaptations.</title>
        <authorList>
            <person name="Jebb D."/>
            <person name="Huang Z."/>
            <person name="Pippel M."/>
            <person name="Hughes G.M."/>
            <person name="Lavrichenko K."/>
            <person name="Devanna P."/>
            <person name="Winkler S."/>
            <person name="Jermiin L.S."/>
            <person name="Skirmuntt E.C."/>
            <person name="Katzourakis A."/>
            <person name="Burkitt-Gray L."/>
            <person name="Ray D.A."/>
            <person name="Sullivan K.A.M."/>
            <person name="Roscito J.G."/>
            <person name="Kirilenko B.M."/>
            <person name="Davalos L.M."/>
            <person name="Corthals A.P."/>
            <person name="Power M.L."/>
            <person name="Jones G."/>
            <person name="Ransome R.D."/>
            <person name="Dechmann D.K.N."/>
            <person name="Locatelli A.G."/>
            <person name="Puechmaille S.J."/>
            <person name="Fedrigo O."/>
            <person name="Jarvis E.D."/>
            <person name="Hiller M."/>
            <person name="Vernes S.C."/>
            <person name="Myers E.W."/>
            <person name="Teeling E.C."/>
        </authorList>
    </citation>
    <scope>NUCLEOTIDE SEQUENCE [LARGE SCALE GENOMIC DNA]</scope>
    <source>
        <strain evidence="1">Bat1K_MPI-CBG_1</strain>
    </source>
</reference>
<comment type="caution">
    <text evidence="1">The sequence shown here is derived from an EMBL/GenBank/DDBJ whole genome shotgun (WGS) entry which is preliminary data.</text>
</comment>
<sequence>MLMEKVLSSLRHHLERGIFLISHPFSHLRLFPLSPLLSFYSATNPRHIAQPFGTDSWERASPVWADLRNVRLRFTAQTSARGCGPPPSKAQFQGAFFRGVPAGPRPVCPAWYGHQLHSELSDFLFFPDSTQAFWITFCKLPAHKSLALSSADSWY</sequence>
<evidence type="ECO:0000313" key="2">
    <source>
        <dbReference type="Proteomes" id="UP000664940"/>
    </source>
</evidence>
<accession>A0A834E5E8</accession>
<dbReference type="Proteomes" id="UP000664940">
    <property type="component" value="Unassembled WGS sequence"/>
</dbReference>
<proteinExistence type="predicted"/>